<dbReference type="AlphaFoldDB" id="A0A096BD24"/>
<evidence type="ECO:0000256" key="6">
    <source>
        <dbReference type="ARBA" id="ARBA00022989"/>
    </source>
</evidence>
<comment type="subcellular location">
    <subcellularLocation>
        <location evidence="1 9">Cell inner membrane</location>
        <topology evidence="1 9">Multi-pass membrane protein</topology>
    </subcellularLocation>
</comment>
<keyword evidence="4 9" id="KW-0997">Cell inner membrane</keyword>
<dbReference type="Pfam" id="PF04290">
    <property type="entry name" value="DctQ"/>
    <property type="match status" value="1"/>
</dbReference>
<comment type="similarity">
    <text evidence="8 9">Belongs to the TRAP transporter small permease family.</text>
</comment>
<feature type="transmembrane region" description="Helical" evidence="9">
    <location>
        <begin position="165"/>
        <end position="183"/>
    </location>
</feature>
<dbReference type="OrthoDB" id="2085311at2"/>
<feature type="transmembrane region" description="Helical" evidence="9">
    <location>
        <begin position="120"/>
        <end position="145"/>
    </location>
</feature>
<feature type="transmembrane region" description="Helical" evidence="9">
    <location>
        <begin position="20"/>
        <end position="38"/>
    </location>
</feature>
<dbReference type="InterPro" id="IPR007387">
    <property type="entry name" value="TRAP_DctQ"/>
</dbReference>
<dbReference type="PANTHER" id="PTHR35011">
    <property type="entry name" value="2,3-DIKETO-L-GULONATE TRAP TRANSPORTER SMALL PERMEASE PROTEIN YIAM"/>
    <property type="match status" value="1"/>
</dbReference>
<keyword evidence="12" id="KW-1185">Reference proteome</keyword>
<evidence type="ECO:0000256" key="1">
    <source>
        <dbReference type="ARBA" id="ARBA00004429"/>
    </source>
</evidence>
<keyword evidence="2 9" id="KW-0813">Transport</keyword>
<keyword evidence="5 9" id="KW-0812">Transmembrane</keyword>
<keyword evidence="3" id="KW-1003">Cell membrane</keyword>
<keyword evidence="7 9" id="KW-0472">Membrane</keyword>
<proteinExistence type="inferred from homology"/>
<dbReference type="PANTHER" id="PTHR35011:SF2">
    <property type="entry name" value="2,3-DIKETO-L-GULONATE TRAP TRANSPORTER SMALL PERMEASE PROTEIN YIAM"/>
    <property type="match status" value="1"/>
</dbReference>
<dbReference type="GO" id="GO:0022857">
    <property type="term" value="F:transmembrane transporter activity"/>
    <property type="evidence" value="ECO:0007669"/>
    <property type="project" value="UniProtKB-UniRule"/>
</dbReference>
<dbReference type="GO" id="GO:0015740">
    <property type="term" value="P:C4-dicarboxylate transport"/>
    <property type="evidence" value="ECO:0007669"/>
    <property type="project" value="TreeGrafter"/>
</dbReference>
<dbReference type="eggNOG" id="COG3090">
    <property type="taxonomic scope" value="Bacteria"/>
</dbReference>
<evidence type="ECO:0000256" key="4">
    <source>
        <dbReference type="ARBA" id="ARBA00022519"/>
    </source>
</evidence>
<accession>A0A096BD24</accession>
<keyword evidence="6 9" id="KW-1133">Transmembrane helix</keyword>
<dbReference type="Proteomes" id="UP000029629">
    <property type="component" value="Unassembled WGS sequence"/>
</dbReference>
<evidence type="ECO:0000313" key="12">
    <source>
        <dbReference type="Proteomes" id="UP000029629"/>
    </source>
</evidence>
<gene>
    <name evidence="11" type="ORF">HMPREF2130_04710</name>
</gene>
<evidence type="ECO:0000256" key="9">
    <source>
        <dbReference type="RuleBase" id="RU369079"/>
    </source>
</evidence>
<dbReference type="GO" id="GO:0005886">
    <property type="term" value="C:plasma membrane"/>
    <property type="evidence" value="ECO:0007669"/>
    <property type="project" value="UniProtKB-SubCell"/>
</dbReference>
<dbReference type="EMBL" id="JRNI01000017">
    <property type="protein sequence ID" value="KGF31089.1"/>
    <property type="molecule type" value="Genomic_DNA"/>
</dbReference>
<feature type="transmembrane region" description="Helical" evidence="9">
    <location>
        <begin position="81"/>
        <end position="99"/>
    </location>
</feature>
<evidence type="ECO:0000256" key="7">
    <source>
        <dbReference type="ARBA" id="ARBA00023136"/>
    </source>
</evidence>
<evidence type="ECO:0000313" key="11">
    <source>
        <dbReference type="EMBL" id="KGF31089.1"/>
    </source>
</evidence>
<comment type="subunit">
    <text evidence="9">The complex comprises the extracytoplasmic solute receptor protein and the two transmembrane proteins.</text>
</comment>
<comment type="caution">
    <text evidence="11">The sequence shown here is derived from an EMBL/GenBank/DDBJ whole genome shotgun (WGS) entry which is preliminary data.</text>
</comment>
<dbReference type="RefSeq" id="WP_036558614.1">
    <property type="nucleotide sequence ID" value="NZ_JRNI01000017.1"/>
</dbReference>
<evidence type="ECO:0000256" key="2">
    <source>
        <dbReference type="ARBA" id="ARBA00022448"/>
    </source>
</evidence>
<organism evidence="11 12">
    <name type="scientific">Oligella urethralis DNF00040</name>
    <dbReference type="NCBI Taxonomy" id="1401065"/>
    <lineage>
        <taxon>Bacteria</taxon>
        <taxon>Pseudomonadati</taxon>
        <taxon>Pseudomonadota</taxon>
        <taxon>Betaproteobacteria</taxon>
        <taxon>Burkholderiales</taxon>
        <taxon>Alcaligenaceae</taxon>
        <taxon>Oligella</taxon>
    </lineage>
</organism>
<evidence type="ECO:0000256" key="8">
    <source>
        <dbReference type="ARBA" id="ARBA00038436"/>
    </source>
</evidence>
<dbReference type="InterPro" id="IPR055348">
    <property type="entry name" value="DctQ"/>
</dbReference>
<comment type="function">
    <text evidence="9">Part of the tripartite ATP-independent periplasmic (TRAP) transport system.</text>
</comment>
<feature type="domain" description="Tripartite ATP-independent periplasmic transporters DctQ component" evidence="10">
    <location>
        <begin position="74"/>
        <end position="190"/>
    </location>
</feature>
<reference evidence="11 12" key="1">
    <citation type="submission" date="2014-07" db="EMBL/GenBank/DDBJ databases">
        <authorList>
            <person name="McCorrison J."/>
            <person name="Sanka R."/>
            <person name="Torralba M."/>
            <person name="Gillis M."/>
            <person name="Haft D.H."/>
            <person name="Methe B."/>
            <person name="Sutton G."/>
            <person name="Nelson K.E."/>
        </authorList>
    </citation>
    <scope>NUCLEOTIDE SEQUENCE [LARGE SCALE GENOMIC DNA]</scope>
    <source>
        <strain evidence="11 12">DNF00040</strain>
    </source>
</reference>
<name>A0A096BD24_9BURK</name>
<sequence>MFSHTYRKMDLLWQKTEKFLIVFILSAMTLVTFFYTMFNNLYVPFYGLGGWFVNTAAGDFFDAIGDFIMDTATFFNWANEFTAICFAWLIFFCMSYGVRVGGHLGVDALIKLFDTRTRRILAFIGLSACLLYGGIMFEASLEWVYTFYKYGTLTNGLDRFGVARWHVTIIVPIGFLLFIIRYLEIGYRLITGQQDDLGLADEARDAVEELSTQRHANHTDVVMEKK</sequence>
<evidence type="ECO:0000256" key="3">
    <source>
        <dbReference type="ARBA" id="ARBA00022475"/>
    </source>
</evidence>
<evidence type="ECO:0000256" key="5">
    <source>
        <dbReference type="ARBA" id="ARBA00022692"/>
    </source>
</evidence>
<protein>
    <recommendedName>
        <fullName evidence="9">TRAP transporter small permease protein</fullName>
    </recommendedName>
</protein>
<evidence type="ECO:0000259" key="10">
    <source>
        <dbReference type="Pfam" id="PF04290"/>
    </source>
</evidence>